<dbReference type="SUPFAM" id="SSF51069">
    <property type="entry name" value="Carbonic anhydrase"/>
    <property type="match status" value="1"/>
</dbReference>
<dbReference type="InterPro" id="IPR036398">
    <property type="entry name" value="CA_dom_sf"/>
</dbReference>
<dbReference type="PANTHER" id="PTHR18952:SF274">
    <property type="entry name" value="ALPHA-CARBONIC ANHYDRASE DOMAIN-CONTAINING PROTEIN"/>
    <property type="match status" value="1"/>
</dbReference>
<dbReference type="PROSITE" id="PS51144">
    <property type="entry name" value="ALPHA_CA_2"/>
    <property type="match status" value="1"/>
</dbReference>
<organism evidence="3 4">
    <name type="scientific">Lecanosticta acicola</name>
    <dbReference type="NCBI Taxonomy" id="111012"/>
    <lineage>
        <taxon>Eukaryota</taxon>
        <taxon>Fungi</taxon>
        <taxon>Dikarya</taxon>
        <taxon>Ascomycota</taxon>
        <taxon>Pezizomycotina</taxon>
        <taxon>Dothideomycetes</taxon>
        <taxon>Dothideomycetidae</taxon>
        <taxon>Mycosphaerellales</taxon>
        <taxon>Mycosphaerellaceae</taxon>
        <taxon>Lecanosticta</taxon>
    </lineage>
</organism>
<dbReference type="GO" id="GO:0008270">
    <property type="term" value="F:zinc ion binding"/>
    <property type="evidence" value="ECO:0007669"/>
    <property type="project" value="InterPro"/>
</dbReference>
<dbReference type="CDD" id="cd03124">
    <property type="entry name" value="alpha_CA_prokaryotic_like"/>
    <property type="match status" value="1"/>
</dbReference>
<dbReference type="InterPro" id="IPR001148">
    <property type="entry name" value="CA_dom"/>
</dbReference>
<reference evidence="3" key="1">
    <citation type="submission" date="2023-11" db="EMBL/GenBank/DDBJ databases">
        <authorList>
            <person name="Alioto T."/>
            <person name="Alioto T."/>
            <person name="Gomez Garrido J."/>
        </authorList>
    </citation>
    <scope>NUCLEOTIDE SEQUENCE</scope>
</reference>
<feature type="chain" id="PRO_5042546447" description="Alpha-carbonic anhydrase domain-containing protein" evidence="1">
    <location>
        <begin position="20"/>
        <end position="286"/>
    </location>
</feature>
<proteinExistence type="predicted"/>
<dbReference type="Gene3D" id="3.10.200.10">
    <property type="entry name" value="Alpha carbonic anhydrase"/>
    <property type="match status" value="1"/>
</dbReference>
<dbReference type="Proteomes" id="UP001296104">
    <property type="component" value="Unassembled WGS sequence"/>
</dbReference>
<dbReference type="EMBL" id="CAVMBE010000014">
    <property type="protein sequence ID" value="CAK3941039.1"/>
    <property type="molecule type" value="Genomic_DNA"/>
</dbReference>
<evidence type="ECO:0000313" key="4">
    <source>
        <dbReference type="Proteomes" id="UP001296104"/>
    </source>
</evidence>
<evidence type="ECO:0000259" key="2">
    <source>
        <dbReference type="PROSITE" id="PS51144"/>
    </source>
</evidence>
<dbReference type="PROSITE" id="PS51257">
    <property type="entry name" value="PROKAR_LIPOPROTEIN"/>
    <property type="match status" value="1"/>
</dbReference>
<keyword evidence="1" id="KW-0732">Signal</keyword>
<dbReference type="AlphaFoldDB" id="A0AAI8YW73"/>
<dbReference type="PANTHER" id="PTHR18952">
    <property type="entry name" value="CARBONIC ANHYDRASE"/>
    <property type="match status" value="1"/>
</dbReference>
<feature type="domain" description="Alpha-carbonic anhydrase" evidence="2">
    <location>
        <begin position="49"/>
        <end position="286"/>
    </location>
</feature>
<name>A0AAI8YW73_9PEZI</name>
<dbReference type="GO" id="GO:0004089">
    <property type="term" value="F:carbonate dehydratase activity"/>
    <property type="evidence" value="ECO:0007669"/>
    <property type="project" value="InterPro"/>
</dbReference>
<accession>A0AAI8YW73</accession>
<evidence type="ECO:0000313" key="3">
    <source>
        <dbReference type="EMBL" id="CAK3941039.1"/>
    </source>
</evidence>
<feature type="signal peptide" evidence="1">
    <location>
        <begin position="1"/>
        <end position="19"/>
    </location>
</feature>
<gene>
    <name evidence="3" type="ORF">LECACI_7A003101</name>
</gene>
<protein>
    <recommendedName>
        <fullName evidence="2">Alpha-carbonic anhydrase domain-containing protein</fullName>
    </recommendedName>
</protein>
<dbReference type="SMART" id="SM01057">
    <property type="entry name" value="Carb_anhydrase"/>
    <property type="match status" value="1"/>
</dbReference>
<dbReference type="Pfam" id="PF00194">
    <property type="entry name" value="Carb_anhydrase"/>
    <property type="match status" value="1"/>
</dbReference>
<evidence type="ECO:0000256" key="1">
    <source>
        <dbReference type="SAM" id="SignalP"/>
    </source>
</evidence>
<comment type="caution">
    <text evidence="3">The sequence shown here is derived from an EMBL/GenBank/DDBJ whole genome shotgun (WGS) entry which is preliminary data.</text>
</comment>
<keyword evidence="4" id="KW-1185">Reference proteome</keyword>
<sequence length="286" mass="32935">MFFQKALGVVAASASLVSACAPELYKRSGHHPNHMVKRQNLPNDIKDSRGWTFELSEEWNVLNPDWGYCFNGTQQSPIAIDSRWGLSTKHQPKLNYPERLLGRYNNWDFGPQWIVDYAANSENATLTFEEEDGEKEEVIFQSWHTHSPAEHSIDGWYPRAELHLVHYDKQGVPRAVVGFLIERHSHASSSAFFDQMPAFKSINFRDDVTLPNVTCNLNHALEAVNGYRDFYTYKGSLTTPPCKQGLRWYIAKDVIYISDRQMQELLDVSTFSARPVQRVWQHAVNE</sequence>
<dbReference type="InterPro" id="IPR041891">
    <property type="entry name" value="Alpha_CA_prokaryot-like"/>
</dbReference>
<dbReference type="InterPro" id="IPR023561">
    <property type="entry name" value="Carbonic_anhydrase_a-class"/>
</dbReference>